<organism evidence="8 9">
    <name type="scientific">Panicum virgatum</name>
    <name type="common">Blackwell switchgrass</name>
    <dbReference type="NCBI Taxonomy" id="38727"/>
    <lineage>
        <taxon>Eukaryota</taxon>
        <taxon>Viridiplantae</taxon>
        <taxon>Streptophyta</taxon>
        <taxon>Embryophyta</taxon>
        <taxon>Tracheophyta</taxon>
        <taxon>Spermatophyta</taxon>
        <taxon>Magnoliopsida</taxon>
        <taxon>Liliopsida</taxon>
        <taxon>Poales</taxon>
        <taxon>Poaceae</taxon>
        <taxon>PACMAD clade</taxon>
        <taxon>Panicoideae</taxon>
        <taxon>Panicodae</taxon>
        <taxon>Paniceae</taxon>
        <taxon>Panicinae</taxon>
        <taxon>Panicum</taxon>
        <taxon>Panicum sect. Hiantes</taxon>
    </lineage>
</organism>
<proteinExistence type="predicted"/>
<dbReference type="SMART" id="SM01019">
    <property type="entry name" value="B3"/>
    <property type="match status" value="1"/>
</dbReference>
<dbReference type="InterPro" id="IPR015300">
    <property type="entry name" value="DNA-bd_pseudobarrel_sf"/>
</dbReference>
<reference evidence="8 9" key="1">
    <citation type="submission" date="2020-05" db="EMBL/GenBank/DDBJ databases">
        <title>WGS assembly of Panicum virgatum.</title>
        <authorList>
            <person name="Lovell J.T."/>
            <person name="Jenkins J."/>
            <person name="Shu S."/>
            <person name="Juenger T.E."/>
            <person name="Schmutz J."/>
        </authorList>
    </citation>
    <scope>NUCLEOTIDE SEQUENCE [LARGE SCALE GENOMIC DNA]</scope>
    <source>
        <strain evidence="9">cv. AP13</strain>
    </source>
</reference>
<evidence type="ECO:0000256" key="4">
    <source>
        <dbReference type="ARBA" id="ARBA00023163"/>
    </source>
</evidence>
<feature type="region of interest" description="Disordered" evidence="6">
    <location>
        <begin position="260"/>
        <end position="295"/>
    </location>
</feature>
<comment type="subcellular location">
    <subcellularLocation>
        <location evidence="1">Nucleus</location>
    </subcellularLocation>
</comment>
<dbReference type="Gene3D" id="2.40.330.10">
    <property type="entry name" value="DNA-binding pseudobarrel domain"/>
    <property type="match status" value="1"/>
</dbReference>
<dbReference type="Proteomes" id="UP000823388">
    <property type="component" value="Chromosome 2N"/>
</dbReference>
<dbReference type="SUPFAM" id="SSF101936">
    <property type="entry name" value="DNA-binding pseudobarrel domain"/>
    <property type="match status" value="1"/>
</dbReference>
<evidence type="ECO:0000256" key="3">
    <source>
        <dbReference type="ARBA" id="ARBA00023125"/>
    </source>
</evidence>
<dbReference type="Pfam" id="PF02362">
    <property type="entry name" value="B3"/>
    <property type="match status" value="1"/>
</dbReference>
<dbReference type="PANTHER" id="PTHR31391">
    <property type="entry name" value="B3 DOMAIN-CONTAINING PROTEIN OS11G0197600-RELATED"/>
    <property type="match status" value="1"/>
</dbReference>
<evidence type="ECO:0000256" key="5">
    <source>
        <dbReference type="ARBA" id="ARBA00023242"/>
    </source>
</evidence>
<accession>A0A8T0VAK0</accession>
<dbReference type="GO" id="GO:0005634">
    <property type="term" value="C:nucleus"/>
    <property type="evidence" value="ECO:0007669"/>
    <property type="project" value="UniProtKB-SubCell"/>
</dbReference>
<dbReference type="PROSITE" id="PS50863">
    <property type="entry name" value="B3"/>
    <property type="match status" value="1"/>
</dbReference>
<dbReference type="InterPro" id="IPR044837">
    <property type="entry name" value="REM16-like"/>
</dbReference>
<gene>
    <name evidence="8" type="ORF">PVAP13_2NG296300</name>
</gene>
<dbReference type="InterPro" id="IPR003340">
    <property type="entry name" value="B3_DNA-bd"/>
</dbReference>
<evidence type="ECO:0000313" key="9">
    <source>
        <dbReference type="Proteomes" id="UP000823388"/>
    </source>
</evidence>
<dbReference type="CDD" id="cd10017">
    <property type="entry name" value="B3_DNA"/>
    <property type="match status" value="1"/>
</dbReference>
<dbReference type="EMBL" id="CM029040">
    <property type="protein sequence ID" value="KAG2633771.1"/>
    <property type="molecule type" value="Genomic_DNA"/>
</dbReference>
<feature type="region of interest" description="Disordered" evidence="6">
    <location>
        <begin position="1"/>
        <end position="24"/>
    </location>
</feature>
<feature type="domain" description="TF-B3" evidence="7">
    <location>
        <begin position="153"/>
        <end position="244"/>
    </location>
</feature>
<dbReference type="AlphaFoldDB" id="A0A8T0VAK0"/>
<comment type="caution">
    <text evidence="8">The sequence shown here is derived from an EMBL/GenBank/DDBJ whole genome shotgun (WGS) entry which is preliminary data.</text>
</comment>
<keyword evidence="4" id="KW-0804">Transcription</keyword>
<name>A0A8T0VAK0_PANVG</name>
<protein>
    <recommendedName>
        <fullName evidence="7">TF-B3 domain-containing protein</fullName>
    </recommendedName>
</protein>
<sequence length="452" mass="50819">MGIDQPIKRKRGRPAGSRPANTQMEQMALVKTRTVLLDSDKDDDYKPTDDELSVVVTHQPVAIPSGDTDDDGDDEVIPIKIVRPRRVRINQRKLPGVPQTDGAKRISKGIHISTGESDVDGRQIHASVDDNWESAMSRAQEIRANLPVEHPSFVKRMLQSHVVRGFWLGLPKDFSEKHLPKREAGIVLEDEHGEDHHTTYLDYKKGLSAGWRGFAIDHDIKVGDVVVFELVKPTKFKVYIVRANEFTMTDVDLNLLNSDASKKEKQSNEESSEDVITDEDAKVGTPDREVPPSDGSTAYGIGLDSDIDFDDVTSFSSVNVILDCLATDCGFHDHLRRTYYELCCSQRSLLHKNLLRQLHPSLVAGVIVETVSIAEGIRACKAQSSSREDFLNWKKTLESFELLGMNVAFLLKRVNDLLATRSRESSEWQEKYKELKLERACAGEKMKVLELQ</sequence>
<evidence type="ECO:0000259" key="7">
    <source>
        <dbReference type="PROSITE" id="PS50863"/>
    </source>
</evidence>
<keyword evidence="5" id="KW-0539">Nucleus</keyword>
<dbReference type="GO" id="GO:0003677">
    <property type="term" value="F:DNA binding"/>
    <property type="evidence" value="ECO:0007669"/>
    <property type="project" value="UniProtKB-KW"/>
</dbReference>
<evidence type="ECO:0000256" key="6">
    <source>
        <dbReference type="SAM" id="MobiDB-lite"/>
    </source>
</evidence>
<keyword evidence="2" id="KW-0805">Transcription regulation</keyword>
<evidence type="ECO:0000256" key="1">
    <source>
        <dbReference type="ARBA" id="ARBA00004123"/>
    </source>
</evidence>
<keyword evidence="3" id="KW-0238">DNA-binding</keyword>
<evidence type="ECO:0000256" key="2">
    <source>
        <dbReference type="ARBA" id="ARBA00023015"/>
    </source>
</evidence>
<evidence type="ECO:0000313" key="8">
    <source>
        <dbReference type="EMBL" id="KAG2633771.1"/>
    </source>
</evidence>
<keyword evidence="9" id="KW-1185">Reference proteome</keyword>
<dbReference type="PANTHER" id="PTHR31391:SF101">
    <property type="entry name" value="B3 DOMAIN-CONTAINING PROTEIN OS01G0234100"/>
    <property type="match status" value="1"/>
</dbReference>
<feature type="compositionally biased region" description="Basic and acidic residues" evidence="6">
    <location>
        <begin position="279"/>
        <end position="291"/>
    </location>
</feature>